<dbReference type="Gene3D" id="1.25.40.180">
    <property type="match status" value="1"/>
</dbReference>
<dbReference type="InParanoid" id="A0A1S3GWN7"/>
<dbReference type="GO" id="GO:0030015">
    <property type="term" value="C:CCR4-NOT core complex"/>
    <property type="evidence" value="ECO:0007669"/>
    <property type="project" value="InterPro"/>
</dbReference>
<name>A0A1S3GWN7_DIPOR</name>
<dbReference type="KEGG" id="dord:106002019"/>
<dbReference type="GO" id="GO:0000288">
    <property type="term" value="P:nuclear-transcribed mRNA catabolic process, deadenylation-dependent decay"/>
    <property type="evidence" value="ECO:0007669"/>
    <property type="project" value="TreeGrafter"/>
</dbReference>
<gene>
    <name evidence="4" type="primary">LOC106002019</name>
</gene>
<evidence type="ECO:0000313" key="4">
    <source>
        <dbReference type="RefSeq" id="XP_012892397.1"/>
    </source>
</evidence>
<protein>
    <submittedName>
        <fullName evidence="4">CCR4-NOT transcription complex subunit 1-like</fullName>
    </submittedName>
</protein>
<dbReference type="AlphaFoldDB" id="A0A1S3GWN7"/>
<keyword evidence="3" id="KW-1185">Reference proteome</keyword>
<proteinExistence type="predicted"/>
<organism evidence="3 4">
    <name type="scientific">Dipodomys ordii</name>
    <name type="common">Ord's kangaroo rat</name>
    <dbReference type="NCBI Taxonomy" id="10020"/>
    <lineage>
        <taxon>Eukaryota</taxon>
        <taxon>Metazoa</taxon>
        <taxon>Chordata</taxon>
        <taxon>Craniata</taxon>
        <taxon>Vertebrata</taxon>
        <taxon>Euteleostomi</taxon>
        <taxon>Mammalia</taxon>
        <taxon>Eutheria</taxon>
        <taxon>Euarchontoglires</taxon>
        <taxon>Glires</taxon>
        <taxon>Rodentia</taxon>
        <taxon>Castorimorpha</taxon>
        <taxon>Heteromyidae</taxon>
        <taxon>Dipodomyinae</taxon>
        <taxon>Dipodomys</taxon>
    </lineage>
</organism>
<feature type="non-terminal residue" evidence="4">
    <location>
        <position position="120"/>
    </location>
</feature>
<feature type="domain" description="CCR4-NOT transcription complex subunit 1 CAF1-binding" evidence="2">
    <location>
        <begin position="1"/>
        <end position="52"/>
    </location>
</feature>
<dbReference type="RefSeq" id="XP_012892397.1">
    <property type="nucleotide sequence ID" value="XM_013036943.1"/>
</dbReference>
<dbReference type="Pfam" id="PF16415">
    <property type="entry name" value="CNOT1_CAF1_bind"/>
    <property type="match status" value="1"/>
</dbReference>
<dbReference type="PANTHER" id="PTHR13162">
    <property type="entry name" value="CCR4-NOT TRANSCRIPTION COMPLEX"/>
    <property type="match status" value="1"/>
</dbReference>
<feature type="compositionally biased region" description="Low complexity" evidence="1">
    <location>
        <begin position="71"/>
        <end position="92"/>
    </location>
</feature>
<evidence type="ECO:0000313" key="3">
    <source>
        <dbReference type="Proteomes" id="UP000081671"/>
    </source>
</evidence>
<dbReference type="InterPro" id="IPR040398">
    <property type="entry name" value="Not1"/>
</dbReference>
<dbReference type="GeneID" id="106002019"/>
<dbReference type="OrthoDB" id="1933107at2759"/>
<dbReference type="PANTHER" id="PTHR13162:SF8">
    <property type="entry name" value="CCR4-NOT TRANSCRIPTION COMPLEX SUBUNIT 1"/>
    <property type="match status" value="1"/>
</dbReference>
<feature type="compositionally biased region" description="Basic and acidic residues" evidence="1">
    <location>
        <begin position="54"/>
        <end position="68"/>
    </location>
</feature>
<sequence length="120" mass="13315">MAIMNVLAELHQEHDLKLNLKFEIEVLCKNLALDINELKPGNLLKDKDRLKNLDEQLSAPKKDVKQPEELPPITTTTTSTTPATSTTCTATVPPQPQYSYHDINVYSLAGLAPHITLNPT</sequence>
<reference evidence="4" key="1">
    <citation type="submission" date="2025-08" db="UniProtKB">
        <authorList>
            <consortium name="RefSeq"/>
        </authorList>
    </citation>
    <scope>IDENTIFICATION</scope>
    <source>
        <tissue evidence="4">Kidney</tissue>
    </source>
</reference>
<feature type="region of interest" description="Disordered" evidence="1">
    <location>
        <begin position="54"/>
        <end position="97"/>
    </location>
</feature>
<accession>A0A1S3GWN7</accession>
<evidence type="ECO:0000256" key="1">
    <source>
        <dbReference type="SAM" id="MobiDB-lite"/>
    </source>
</evidence>
<dbReference type="Proteomes" id="UP000081671">
    <property type="component" value="Unplaced"/>
</dbReference>
<dbReference type="InterPro" id="IPR032191">
    <property type="entry name" value="CNOT1_CAF1_bind"/>
</dbReference>
<evidence type="ECO:0000259" key="2">
    <source>
        <dbReference type="Pfam" id="PF16415"/>
    </source>
</evidence>
<dbReference type="GO" id="GO:0000932">
    <property type="term" value="C:P-body"/>
    <property type="evidence" value="ECO:0007669"/>
    <property type="project" value="TreeGrafter"/>
</dbReference>
<dbReference type="GO" id="GO:0060090">
    <property type="term" value="F:molecular adaptor activity"/>
    <property type="evidence" value="ECO:0007669"/>
    <property type="project" value="TreeGrafter"/>
</dbReference>
<dbReference type="GO" id="GO:0017148">
    <property type="term" value="P:negative regulation of translation"/>
    <property type="evidence" value="ECO:0007669"/>
    <property type="project" value="InterPro"/>
</dbReference>